<dbReference type="PANTHER" id="PTHR43463:SF1">
    <property type="entry name" value="NICOTINATE-NUCLEOTIDE--DIMETHYLBENZIMIDAZOLE PHOSPHORIBOSYLTRANSFERASE"/>
    <property type="match status" value="1"/>
</dbReference>
<evidence type="ECO:0000256" key="4">
    <source>
        <dbReference type="ARBA" id="ARBA00011991"/>
    </source>
</evidence>
<dbReference type="EC" id="2.4.2.21" evidence="4 11"/>
<dbReference type="PANTHER" id="PTHR43463">
    <property type="entry name" value="NICOTINATE-NUCLEOTIDE--DIMETHYLBENZIMIDAZOLE PHOSPHORIBOSYLTRANSFERASE"/>
    <property type="match status" value="1"/>
</dbReference>
<comment type="pathway">
    <text evidence="2 11">Nucleoside biosynthesis; alpha-ribazole biosynthesis; alpha-ribazole from 5,6-dimethylbenzimidazole: step 1/2.</text>
</comment>
<dbReference type="NCBIfam" id="NF000996">
    <property type="entry name" value="PRK00105.1"/>
    <property type="match status" value="1"/>
</dbReference>
<dbReference type="CDD" id="cd02439">
    <property type="entry name" value="DMB-PRT_CobT"/>
    <property type="match status" value="1"/>
</dbReference>
<accession>A0A0M0L636</accession>
<keyword evidence="7 11" id="KW-0328">Glycosyltransferase</keyword>
<evidence type="ECO:0000256" key="10">
    <source>
        <dbReference type="ARBA" id="ARBA00047340"/>
    </source>
</evidence>
<dbReference type="Pfam" id="PF02277">
    <property type="entry name" value="DBI_PRT"/>
    <property type="match status" value="1"/>
</dbReference>
<dbReference type="OrthoDB" id="9781491at2"/>
<feature type="active site" description="Proton acceptor" evidence="11">
    <location>
        <position position="314"/>
    </location>
</feature>
<dbReference type="Proteomes" id="UP000037558">
    <property type="component" value="Unassembled WGS sequence"/>
</dbReference>
<reference evidence="13" key="1">
    <citation type="submission" date="2015-08" db="EMBL/GenBank/DDBJ databases">
        <title>Fjat-14210 dsm16467.</title>
        <authorList>
            <person name="Liu B."/>
            <person name="Wang J."/>
            <person name="Zhu Y."/>
            <person name="Liu G."/>
            <person name="Chen Q."/>
            <person name="Chen Z."/>
            <person name="Lan J."/>
            <person name="Che J."/>
            <person name="Ge C."/>
            <person name="Shi H."/>
            <person name="Pan Z."/>
            <person name="Liu X."/>
        </authorList>
    </citation>
    <scope>NUCLEOTIDE SEQUENCE [LARGE SCALE GENOMIC DNA]</scope>
    <source>
        <strain evidence="13">DSM 16467</strain>
    </source>
</reference>
<evidence type="ECO:0000256" key="5">
    <source>
        <dbReference type="ARBA" id="ARBA00015486"/>
    </source>
</evidence>
<evidence type="ECO:0000256" key="7">
    <source>
        <dbReference type="ARBA" id="ARBA00022676"/>
    </source>
</evidence>
<evidence type="ECO:0000313" key="13">
    <source>
        <dbReference type="Proteomes" id="UP000037558"/>
    </source>
</evidence>
<evidence type="ECO:0000313" key="12">
    <source>
        <dbReference type="EMBL" id="KOO46540.1"/>
    </source>
</evidence>
<evidence type="ECO:0000256" key="9">
    <source>
        <dbReference type="ARBA" id="ARBA00030686"/>
    </source>
</evidence>
<name>A0A0M0L636_9BACI</name>
<comment type="similarity">
    <text evidence="3 11">Belongs to the CobT family.</text>
</comment>
<dbReference type="AlphaFoldDB" id="A0A0M0L636"/>
<keyword evidence="6 11" id="KW-0169">Cobalamin biosynthesis</keyword>
<keyword evidence="8 11" id="KW-0808">Transferase</keyword>
<evidence type="ECO:0000256" key="8">
    <source>
        <dbReference type="ARBA" id="ARBA00022679"/>
    </source>
</evidence>
<dbReference type="NCBIfam" id="TIGR03160">
    <property type="entry name" value="cobT_DBIPRT"/>
    <property type="match status" value="1"/>
</dbReference>
<dbReference type="FunFam" id="3.40.50.10210:FF:000001">
    <property type="entry name" value="Nicotinate-nucleotide--dimethylbenzimidazole phosphoribosyltransferase"/>
    <property type="match status" value="1"/>
</dbReference>
<keyword evidence="13" id="KW-1185">Reference proteome</keyword>
<protein>
    <recommendedName>
        <fullName evidence="5 11">Nicotinate-nucleotide--dimethylbenzimidazole phosphoribosyltransferase</fullName>
        <shortName evidence="11">NN:DBI PRT</shortName>
        <ecNumber evidence="4 11">2.4.2.21</ecNumber>
    </recommendedName>
    <alternativeName>
        <fullName evidence="9 11">N(1)-alpha-phosphoribosyltransferase</fullName>
    </alternativeName>
</protein>
<dbReference type="Gene3D" id="1.10.1610.10">
    <property type="match status" value="1"/>
</dbReference>
<dbReference type="SUPFAM" id="SSF52733">
    <property type="entry name" value="Nicotinate mononucleotide:5,6-dimethylbenzimidazole phosphoribosyltransferase (CobT)"/>
    <property type="match status" value="1"/>
</dbReference>
<dbReference type="InterPro" id="IPR003200">
    <property type="entry name" value="Nict_dMeBzImd_PRibTrfase"/>
</dbReference>
<comment type="caution">
    <text evidence="12">The sequence shown here is derived from an EMBL/GenBank/DDBJ whole genome shotgun (WGS) entry which is preliminary data.</text>
</comment>
<dbReference type="InterPro" id="IPR017846">
    <property type="entry name" value="Nict_dMeBzImd_PRibTrfase_bact"/>
</dbReference>
<dbReference type="GO" id="GO:0008939">
    <property type="term" value="F:nicotinate-nucleotide-dimethylbenzimidazole phosphoribosyltransferase activity"/>
    <property type="evidence" value="ECO:0007669"/>
    <property type="project" value="UniProtKB-UniRule"/>
</dbReference>
<dbReference type="PATRIC" id="fig|284581.3.peg.2522"/>
<evidence type="ECO:0000256" key="1">
    <source>
        <dbReference type="ARBA" id="ARBA00002197"/>
    </source>
</evidence>
<dbReference type="EMBL" id="LILC01000013">
    <property type="protein sequence ID" value="KOO46540.1"/>
    <property type="molecule type" value="Genomic_DNA"/>
</dbReference>
<evidence type="ECO:0000256" key="6">
    <source>
        <dbReference type="ARBA" id="ARBA00022573"/>
    </source>
</evidence>
<comment type="catalytic activity">
    <reaction evidence="10 11">
        <text>5,6-dimethylbenzimidazole + nicotinate beta-D-ribonucleotide = alpha-ribazole 5'-phosphate + nicotinate + H(+)</text>
        <dbReference type="Rhea" id="RHEA:11196"/>
        <dbReference type="ChEBI" id="CHEBI:15378"/>
        <dbReference type="ChEBI" id="CHEBI:15890"/>
        <dbReference type="ChEBI" id="CHEBI:32544"/>
        <dbReference type="ChEBI" id="CHEBI:57502"/>
        <dbReference type="ChEBI" id="CHEBI:57918"/>
        <dbReference type="EC" id="2.4.2.21"/>
    </reaction>
</comment>
<proteinExistence type="inferred from homology"/>
<dbReference type="UniPathway" id="UPA00061">
    <property type="reaction ID" value="UER00516"/>
</dbReference>
<dbReference type="STRING" id="284581.AMD01_12015"/>
<organism evidence="12 13">
    <name type="scientific">Priestia koreensis</name>
    <dbReference type="NCBI Taxonomy" id="284581"/>
    <lineage>
        <taxon>Bacteria</taxon>
        <taxon>Bacillati</taxon>
        <taxon>Bacillota</taxon>
        <taxon>Bacilli</taxon>
        <taxon>Bacillales</taxon>
        <taxon>Bacillaceae</taxon>
        <taxon>Priestia</taxon>
    </lineage>
</organism>
<dbReference type="RefSeq" id="WP_053401634.1">
    <property type="nucleotide sequence ID" value="NZ_LILC01000013.1"/>
</dbReference>
<evidence type="ECO:0000256" key="3">
    <source>
        <dbReference type="ARBA" id="ARBA00007110"/>
    </source>
</evidence>
<dbReference type="InterPro" id="IPR023195">
    <property type="entry name" value="Nict_dMeBzImd_PRibTrfase_N"/>
</dbReference>
<dbReference type="HAMAP" id="MF_00230">
    <property type="entry name" value="CobT"/>
    <property type="match status" value="1"/>
</dbReference>
<evidence type="ECO:0000256" key="2">
    <source>
        <dbReference type="ARBA" id="ARBA00005049"/>
    </source>
</evidence>
<evidence type="ECO:0000256" key="11">
    <source>
        <dbReference type="HAMAP-Rule" id="MF_00230"/>
    </source>
</evidence>
<dbReference type="Gene3D" id="3.40.50.10210">
    <property type="match status" value="1"/>
</dbReference>
<dbReference type="GO" id="GO:0009236">
    <property type="term" value="P:cobalamin biosynthetic process"/>
    <property type="evidence" value="ECO:0007669"/>
    <property type="project" value="UniProtKB-UniRule"/>
</dbReference>
<dbReference type="InterPro" id="IPR036087">
    <property type="entry name" value="Nict_dMeBzImd_PRibTrfase_sf"/>
</dbReference>
<gene>
    <name evidence="11" type="primary">cobT</name>
    <name evidence="12" type="ORF">AMD01_12015</name>
</gene>
<sequence length="354" mass="37063">MSIRIEIPELNKAVKQDTLKYIDTLTKPPGSLGKLEELAAEIAAMTAKPFPIVTPPGVLIFAGDHGIVEEGVSAFPQEVTAQMVQNFLTGGAAISVFSRQIGAKLEIVDVGVAAEIASHADLHVEKVGFGTRNFLKEDAMTGSEAEAAIAIGMNRAFVMIDHGVKCLIVGEMGIGNTTPSTAILASLSDAPIDKIVGAGTGLSNDAIAVKARVIAEAISKRQPDRHDPLDVLSKVGGFEIAAMAGAMMAAASRRVPVLVDGFISTVAALVATRLEPNSNDYMIVGHASAERGHETAVKMLNKTPLLQLGFRLGEGSGAAVAFPIVQAATLMLNEMATFETAGIAEKTVRKEEVR</sequence>
<comment type="function">
    <text evidence="1 11">Catalyzes the synthesis of alpha-ribazole-5'-phosphate from nicotinate mononucleotide (NAMN) and 5,6-dimethylbenzimidazole (DMB).</text>
</comment>